<dbReference type="EMBL" id="JARKIF010000004">
    <property type="protein sequence ID" value="KAJ7641659.1"/>
    <property type="molecule type" value="Genomic_DNA"/>
</dbReference>
<name>A0AAD7FWU5_9AGAR</name>
<dbReference type="Proteomes" id="UP001221142">
    <property type="component" value="Unassembled WGS sequence"/>
</dbReference>
<organism evidence="1 2">
    <name type="scientific">Roridomyces roridus</name>
    <dbReference type="NCBI Taxonomy" id="1738132"/>
    <lineage>
        <taxon>Eukaryota</taxon>
        <taxon>Fungi</taxon>
        <taxon>Dikarya</taxon>
        <taxon>Basidiomycota</taxon>
        <taxon>Agaricomycotina</taxon>
        <taxon>Agaricomycetes</taxon>
        <taxon>Agaricomycetidae</taxon>
        <taxon>Agaricales</taxon>
        <taxon>Marasmiineae</taxon>
        <taxon>Mycenaceae</taxon>
        <taxon>Roridomyces</taxon>
    </lineage>
</organism>
<comment type="caution">
    <text evidence="1">The sequence shown here is derived from an EMBL/GenBank/DDBJ whole genome shotgun (WGS) entry which is preliminary data.</text>
</comment>
<dbReference type="AlphaFoldDB" id="A0AAD7FWU5"/>
<reference evidence="1" key="1">
    <citation type="submission" date="2023-03" db="EMBL/GenBank/DDBJ databases">
        <title>Massive genome expansion in bonnet fungi (Mycena s.s.) driven by repeated elements and novel gene families across ecological guilds.</title>
        <authorList>
            <consortium name="Lawrence Berkeley National Laboratory"/>
            <person name="Harder C.B."/>
            <person name="Miyauchi S."/>
            <person name="Viragh M."/>
            <person name="Kuo A."/>
            <person name="Thoen E."/>
            <person name="Andreopoulos B."/>
            <person name="Lu D."/>
            <person name="Skrede I."/>
            <person name="Drula E."/>
            <person name="Henrissat B."/>
            <person name="Morin E."/>
            <person name="Kohler A."/>
            <person name="Barry K."/>
            <person name="LaButti K."/>
            <person name="Morin E."/>
            <person name="Salamov A."/>
            <person name="Lipzen A."/>
            <person name="Mereny Z."/>
            <person name="Hegedus B."/>
            <person name="Baldrian P."/>
            <person name="Stursova M."/>
            <person name="Weitz H."/>
            <person name="Taylor A."/>
            <person name="Grigoriev I.V."/>
            <person name="Nagy L.G."/>
            <person name="Martin F."/>
            <person name="Kauserud H."/>
        </authorList>
    </citation>
    <scope>NUCLEOTIDE SEQUENCE</scope>
    <source>
        <strain evidence="1">9284</strain>
    </source>
</reference>
<proteinExistence type="predicted"/>
<gene>
    <name evidence="1" type="ORF">FB45DRAFT_360587</name>
</gene>
<sequence length="89" mass="10337">MILMLLQLSMLSRARNRWHALWHPSACLQNVWTTVRMRVSGVEPFVSTLKFQYFPVRHSVDLPFAYCVHQVLVFKDSPAELRLIILGLG</sequence>
<protein>
    <submittedName>
        <fullName evidence="1">Uncharacterized protein</fullName>
    </submittedName>
</protein>
<accession>A0AAD7FWU5</accession>
<keyword evidence="2" id="KW-1185">Reference proteome</keyword>
<evidence type="ECO:0000313" key="1">
    <source>
        <dbReference type="EMBL" id="KAJ7641659.1"/>
    </source>
</evidence>
<evidence type="ECO:0000313" key="2">
    <source>
        <dbReference type="Proteomes" id="UP001221142"/>
    </source>
</evidence>